<organism evidence="2 3">
    <name type="scientific">Hapsidospora chrysogenum (strain ATCC 11550 / CBS 779.69 / DSM 880 / IAM 14645 / JCM 23072 / IMI 49137)</name>
    <name type="common">Acremonium chrysogenum</name>
    <dbReference type="NCBI Taxonomy" id="857340"/>
    <lineage>
        <taxon>Eukaryota</taxon>
        <taxon>Fungi</taxon>
        <taxon>Dikarya</taxon>
        <taxon>Ascomycota</taxon>
        <taxon>Pezizomycotina</taxon>
        <taxon>Sordariomycetes</taxon>
        <taxon>Hypocreomycetidae</taxon>
        <taxon>Hypocreales</taxon>
        <taxon>Bionectriaceae</taxon>
        <taxon>Hapsidospora</taxon>
    </lineage>
</organism>
<sequence>MHLTALVTRQRILIYQNPPRDIAAPSQVKALSLRHEEESEIPRSRPDETLRIRRPAAGHDADGSPTSPLVWA</sequence>
<dbReference type="AlphaFoldDB" id="A0A086T2Q8"/>
<feature type="region of interest" description="Disordered" evidence="1">
    <location>
        <begin position="31"/>
        <end position="72"/>
    </location>
</feature>
<accession>A0A086T2Q8</accession>
<gene>
    <name evidence="2" type="ORF">ACRE_056080</name>
</gene>
<protein>
    <submittedName>
        <fullName evidence="2">Uncharacterized protein</fullName>
    </submittedName>
</protein>
<comment type="caution">
    <text evidence="2">The sequence shown here is derived from an EMBL/GenBank/DDBJ whole genome shotgun (WGS) entry which is preliminary data.</text>
</comment>
<dbReference type="EMBL" id="JPKY01000065">
    <property type="protein sequence ID" value="KFH43640.1"/>
    <property type="molecule type" value="Genomic_DNA"/>
</dbReference>
<evidence type="ECO:0000313" key="2">
    <source>
        <dbReference type="EMBL" id="KFH43640.1"/>
    </source>
</evidence>
<keyword evidence="3" id="KW-1185">Reference proteome</keyword>
<proteinExistence type="predicted"/>
<evidence type="ECO:0000256" key="1">
    <source>
        <dbReference type="SAM" id="MobiDB-lite"/>
    </source>
</evidence>
<reference evidence="3" key="1">
    <citation type="journal article" date="2014" name="Genome Announc.">
        <title>Genome sequence and annotation of Acremonium chrysogenum, producer of the beta-lactam antibiotic cephalosporin C.</title>
        <authorList>
            <person name="Terfehr D."/>
            <person name="Dahlmann T.A."/>
            <person name="Specht T."/>
            <person name="Zadra I."/>
            <person name="Kuernsteiner H."/>
            <person name="Kueck U."/>
        </authorList>
    </citation>
    <scope>NUCLEOTIDE SEQUENCE [LARGE SCALE GENOMIC DNA]</scope>
    <source>
        <strain evidence="3">ATCC 11550 / CBS 779.69 / DSM 880 / IAM 14645 / JCM 23072 / IMI 49137</strain>
    </source>
</reference>
<evidence type="ECO:0000313" key="3">
    <source>
        <dbReference type="Proteomes" id="UP000029964"/>
    </source>
</evidence>
<name>A0A086T2Q8_HAPC1</name>
<dbReference type="HOGENOM" id="CLU_2721630_0_0_1"/>
<dbReference type="Proteomes" id="UP000029964">
    <property type="component" value="Unassembled WGS sequence"/>
</dbReference>
<feature type="compositionally biased region" description="Basic and acidic residues" evidence="1">
    <location>
        <begin position="33"/>
        <end position="62"/>
    </location>
</feature>